<keyword evidence="3 8" id="KW-0479">Metal-binding</keyword>
<evidence type="ECO:0000259" key="9">
    <source>
        <dbReference type="PROSITE" id="PS51918"/>
    </source>
</evidence>
<dbReference type="GO" id="GO:1904047">
    <property type="term" value="F:S-adenosyl-L-methionine binding"/>
    <property type="evidence" value="ECO:0007669"/>
    <property type="project" value="UniProtKB-UniRule"/>
</dbReference>
<dbReference type="Pfam" id="PF04055">
    <property type="entry name" value="Radical_SAM"/>
    <property type="match status" value="1"/>
</dbReference>
<dbReference type="NCBIfam" id="TIGR04085">
    <property type="entry name" value="rSAM_more_4Fe4S"/>
    <property type="match status" value="1"/>
</dbReference>
<feature type="binding site" evidence="8">
    <location>
        <position position="37"/>
    </location>
    <ligand>
        <name>[4Fe-4S] cluster</name>
        <dbReference type="ChEBI" id="CHEBI:49883"/>
        <note>4Fe-4S-S-AdoMet</note>
    </ligand>
</feature>
<evidence type="ECO:0000256" key="1">
    <source>
        <dbReference type="ARBA" id="ARBA00022485"/>
    </source>
</evidence>
<comment type="pathway">
    <text evidence="8">Cofactor biosynthesis; pyrroloquinoline quinone biosynthesis.</text>
</comment>
<dbReference type="RefSeq" id="WP_168147172.1">
    <property type="nucleotide sequence ID" value="NZ_JAAVXB010000003.1"/>
</dbReference>
<evidence type="ECO:0000313" key="11">
    <source>
        <dbReference type="Proteomes" id="UP000653472"/>
    </source>
</evidence>
<dbReference type="Gene3D" id="3.20.20.70">
    <property type="entry name" value="Aldolase class I"/>
    <property type="match status" value="1"/>
</dbReference>
<feature type="binding site" evidence="8">
    <location>
        <position position="41"/>
    </location>
    <ligand>
        <name>[4Fe-4S] cluster</name>
        <dbReference type="ChEBI" id="CHEBI:49883"/>
        <note>4Fe-4S-S-AdoMet</note>
    </ligand>
</feature>
<proteinExistence type="inferred from homology"/>
<dbReference type="GO" id="GO:0018189">
    <property type="term" value="P:pyrroloquinoline quinone biosynthetic process"/>
    <property type="evidence" value="ECO:0007669"/>
    <property type="project" value="UniProtKB-UniRule"/>
</dbReference>
<protein>
    <recommendedName>
        <fullName evidence="8">PqqA peptide cyclase</fullName>
        <ecNumber evidence="8">1.21.98.4</ecNumber>
    </recommendedName>
    <alternativeName>
        <fullName evidence="8">Coenzyme PQQ synthesis protein E</fullName>
    </alternativeName>
</protein>
<comment type="subunit">
    <text evidence="8">Interacts with PqqD. The interaction is necessary for activity of PqqE.</text>
</comment>
<keyword evidence="1 8" id="KW-0004">4Fe-4S</keyword>
<keyword evidence="7 8" id="KW-0411">Iron-sulfur</keyword>
<accession>A0A969W9E3</accession>
<comment type="function">
    <text evidence="8">Catalyzes the cross-linking of a glutamate residue and a tyrosine residue in the PqqA protein as part of the biosynthesis of pyrroloquinoline quinone (PQQ).</text>
</comment>
<evidence type="ECO:0000256" key="5">
    <source>
        <dbReference type="ARBA" id="ARBA00023002"/>
    </source>
</evidence>
<feature type="binding site" evidence="8">
    <location>
        <position position="44"/>
    </location>
    <ligand>
        <name>[4Fe-4S] cluster</name>
        <dbReference type="ChEBI" id="CHEBI:49883"/>
        <note>4Fe-4S-S-AdoMet</note>
    </ligand>
</feature>
<comment type="similarity">
    <text evidence="8">Belongs to the radical SAM superfamily. PqqE family.</text>
</comment>
<dbReference type="Pfam" id="PF13186">
    <property type="entry name" value="SPASM"/>
    <property type="match status" value="1"/>
</dbReference>
<dbReference type="PANTHER" id="PTHR11228:SF7">
    <property type="entry name" value="PQQA PEPTIDE CYCLASE"/>
    <property type="match status" value="1"/>
</dbReference>
<evidence type="ECO:0000313" key="10">
    <source>
        <dbReference type="EMBL" id="NKF21903.1"/>
    </source>
</evidence>
<keyword evidence="6 8" id="KW-0408">Iron</keyword>
<dbReference type="PROSITE" id="PS51918">
    <property type="entry name" value="RADICAL_SAM"/>
    <property type="match status" value="1"/>
</dbReference>
<name>A0A969W9E3_9GAMM</name>
<evidence type="ECO:0000256" key="3">
    <source>
        <dbReference type="ARBA" id="ARBA00022723"/>
    </source>
</evidence>
<dbReference type="SFLD" id="SFLDG01386">
    <property type="entry name" value="main_SPASM_domain-containing"/>
    <property type="match status" value="1"/>
</dbReference>
<dbReference type="EMBL" id="JAAVXB010000003">
    <property type="protein sequence ID" value="NKF21903.1"/>
    <property type="molecule type" value="Genomic_DNA"/>
</dbReference>
<reference evidence="10" key="1">
    <citation type="submission" date="2020-03" db="EMBL/GenBank/DDBJ databases">
        <title>Solimonas marina sp. nov., isolated from deep seawater of the Pacific Ocean.</title>
        <authorList>
            <person name="Liu X."/>
            <person name="Lai Q."/>
            <person name="Sun F."/>
            <person name="Gai Y."/>
            <person name="Li G."/>
            <person name="Shao Z."/>
        </authorList>
    </citation>
    <scope>NUCLEOTIDE SEQUENCE</scope>
    <source>
        <strain evidence="10">C16B3</strain>
    </source>
</reference>
<dbReference type="InterPro" id="IPR058240">
    <property type="entry name" value="rSAM_sf"/>
</dbReference>
<dbReference type="SFLD" id="SFLDF00280">
    <property type="entry name" value="coenzyme_PQQ_synthesis_protein"/>
    <property type="match status" value="1"/>
</dbReference>
<evidence type="ECO:0000256" key="7">
    <source>
        <dbReference type="ARBA" id="ARBA00023014"/>
    </source>
</evidence>
<dbReference type="GO" id="GO:0051539">
    <property type="term" value="F:4 iron, 4 sulfur cluster binding"/>
    <property type="evidence" value="ECO:0007669"/>
    <property type="project" value="UniProtKB-KW"/>
</dbReference>
<dbReference type="SMART" id="SM00729">
    <property type="entry name" value="Elp3"/>
    <property type="match status" value="1"/>
</dbReference>
<dbReference type="AlphaFoldDB" id="A0A969W9E3"/>
<dbReference type="InterPro" id="IPR023885">
    <property type="entry name" value="4Fe4S-binding_SPASM_dom"/>
</dbReference>
<dbReference type="InterPro" id="IPR013785">
    <property type="entry name" value="Aldolase_TIM"/>
</dbReference>
<dbReference type="PANTHER" id="PTHR11228">
    <property type="entry name" value="RADICAL SAM DOMAIN PROTEIN"/>
    <property type="match status" value="1"/>
</dbReference>
<dbReference type="CDD" id="cd21119">
    <property type="entry name" value="SPASM_PqqE"/>
    <property type="match status" value="1"/>
</dbReference>
<evidence type="ECO:0000256" key="4">
    <source>
        <dbReference type="ARBA" id="ARBA00022905"/>
    </source>
</evidence>
<dbReference type="GO" id="GO:0009975">
    <property type="term" value="F:cyclase activity"/>
    <property type="evidence" value="ECO:0007669"/>
    <property type="project" value="UniProtKB-UniRule"/>
</dbReference>
<dbReference type="EC" id="1.21.98.4" evidence="8"/>
<dbReference type="Proteomes" id="UP000653472">
    <property type="component" value="Unassembled WGS sequence"/>
</dbReference>
<organism evidence="10 11">
    <name type="scientific">Solimonas marina</name>
    <dbReference type="NCBI Taxonomy" id="2714601"/>
    <lineage>
        <taxon>Bacteria</taxon>
        <taxon>Pseudomonadati</taxon>
        <taxon>Pseudomonadota</taxon>
        <taxon>Gammaproteobacteria</taxon>
        <taxon>Nevskiales</taxon>
        <taxon>Nevskiaceae</taxon>
        <taxon>Solimonas</taxon>
    </lineage>
</organism>
<dbReference type="HAMAP" id="MF_00660">
    <property type="entry name" value="PqqE"/>
    <property type="match status" value="1"/>
</dbReference>
<dbReference type="GO" id="GO:0005506">
    <property type="term" value="F:iron ion binding"/>
    <property type="evidence" value="ECO:0007669"/>
    <property type="project" value="UniProtKB-UniRule"/>
</dbReference>
<keyword evidence="11" id="KW-1185">Reference proteome</keyword>
<dbReference type="InterPro" id="IPR017200">
    <property type="entry name" value="PqqE-like"/>
</dbReference>
<keyword evidence="4 8" id="KW-0884">PQQ biosynthesis</keyword>
<comment type="cofactor">
    <cofactor evidence="8">
        <name>[4Fe-4S] cluster</name>
        <dbReference type="ChEBI" id="CHEBI:49883"/>
    </cofactor>
    <text evidence="8">Binds 1 [4Fe-4S] cluster. The cluster is coordinated with 3 cysteines and an exchangeable S-adenosyl-L-methionine.</text>
</comment>
<dbReference type="InterPro" id="IPR050377">
    <property type="entry name" value="Radical_SAM_PqqE_MftC-like"/>
</dbReference>
<evidence type="ECO:0000256" key="6">
    <source>
        <dbReference type="ARBA" id="ARBA00023004"/>
    </source>
</evidence>
<comment type="caution">
    <text evidence="10">The sequence shown here is derived from an EMBL/GenBank/DDBJ whole genome shotgun (WGS) entry which is preliminary data.</text>
</comment>
<dbReference type="InterPro" id="IPR007197">
    <property type="entry name" value="rSAM"/>
</dbReference>
<evidence type="ECO:0000256" key="2">
    <source>
        <dbReference type="ARBA" id="ARBA00022691"/>
    </source>
</evidence>
<dbReference type="CDD" id="cd01335">
    <property type="entry name" value="Radical_SAM"/>
    <property type="match status" value="1"/>
</dbReference>
<gene>
    <name evidence="8 10" type="primary">pqqE</name>
    <name evidence="10" type="ORF">G7Y82_06205</name>
</gene>
<keyword evidence="2 8" id="KW-0949">S-adenosyl-L-methionine</keyword>
<dbReference type="SFLD" id="SFLDS00029">
    <property type="entry name" value="Radical_SAM"/>
    <property type="match status" value="1"/>
</dbReference>
<dbReference type="SUPFAM" id="SSF102114">
    <property type="entry name" value="Radical SAM enzymes"/>
    <property type="match status" value="1"/>
</dbReference>
<dbReference type="InterPro" id="IPR011843">
    <property type="entry name" value="PQQ_synth_PqqE_bac"/>
</dbReference>
<dbReference type="SFLD" id="SFLDG01067">
    <property type="entry name" value="SPASM/twitch_domain_containing"/>
    <property type="match status" value="1"/>
</dbReference>
<feature type="domain" description="Radical SAM core" evidence="9">
    <location>
        <begin position="23"/>
        <end position="238"/>
    </location>
</feature>
<keyword evidence="5 8" id="KW-0560">Oxidoreductase</keyword>
<dbReference type="InterPro" id="IPR006638">
    <property type="entry name" value="Elp3/MiaA/NifB-like_rSAM"/>
</dbReference>
<comment type="catalytic activity">
    <reaction evidence="8">
        <text>[PQQ precursor protein] + S-adenosyl-L-methionine = E-Y cross-linked-[PQQ precursor protein] + 5'-deoxyadenosine + L-methionine + H(+)</text>
        <dbReference type="Rhea" id="RHEA:56836"/>
        <dbReference type="Rhea" id="RHEA-COMP:14800"/>
        <dbReference type="Rhea" id="RHEA-COMP:14801"/>
        <dbReference type="ChEBI" id="CHEBI:15378"/>
        <dbReference type="ChEBI" id="CHEBI:17319"/>
        <dbReference type="ChEBI" id="CHEBI:57844"/>
        <dbReference type="ChEBI" id="CHEBI:59789"/>
        <dbReference type="ChEBI" id="CHEBI:141026"/>
        <dbReference type="ChEBI" id="CHEBI:141027"/>
        <dbReference type="EC" id="1.21.98.4"/>
    </reaction>
</comment>
<evidence type="ECO:0000256" key="8">
    <source>
        <dbReference type="HAMAP-Rule" id="MF_00660"/>
    </source>
</evidence>
<dbReference type="NCBIfam" id="TIGR02109">
    <property type="entry name" value="PQQ_syn_pqqE"/>
    <property type="match status" value="1"/>
</dbReference>
<dbReference type="GO" id="GO:0016491">
    <property type="term" value="F:oxidoreductase activity"/>
    <property type="evidence" value="ECO:0007669"/>
    <property type="project" value="UniProtKB-KW"/>
</dbReference>
<dbReference type="PIRSF" id="PIRSF037420">
    <property type="entry name" value="PQQ_syn_pqqE"/>
    <property type="match status" value="1"/>
</dbReference>
<sequence length="415" mass="46507">MCSASSPAPSNRVGCAVSERRDVGPPLWLLAELTYRCPLHCVFCYNPVDYAGQGAELSTDDWKRVLREGRALGAAQLGLSGGEPLLRDDLEAIVREARQLGYYINLLTSGVGLTETRIAALRDAGLDHIQLSFQDSTREMNDFLSSTRTFDLKNRVAQLIKQYDYPMVLNCVLHRYNIDHVQQILEMAEAMGAEYVELANTQYYSWAYLNREQLMPTREQVERAEAVTDAYREKVKARMRLFFVPPDYHGSRPKKCTNGWGQVFMTVRADGSVLPCHTAGMLPGLEFPNVREHSLAWAWYDSPGFNRFRGTAWMKEPCRSCPEQEKDLGGCRCQAWMMTGDAEAADPVCDRSPHHAQVTDMVAAAGTPAVIERPVVFRTDRTSRALIDERVAGTPTADRARLFEPALIADCGGER</sequence>